<proteinExistence type="predicted"/>
<evidence type="ECO:0000313" key="3">
    <source>
        <dbReference type="Proteomes" id="UP000182427"/>
    </source>
</evidence>
<sequence>MNQLGESETKLEGGLVRLTAWVEERNIAFLICSVGMAVMLLWAGSFKMTRPRC</sequence>
<organism evidence="2 3">
    <name type="scientific">Terriglobus roseus</name>
    <dbReference type="NCBI Taxonomy" id="392734"/>
    <lineage>
        <taxon>Bacteria</taxon>
        <taxon>Pseudomonadati</taxon>
        <taxon>Acidobacteriota</taxon>
        <taxon>Terriglobia</taxon>
        <taxon>Terriglobales</taxon>
        <taxon>Acidobacteriaceae</taxon>
        <taxon>Terriglobus</taxon>
    </lineage>
</organism>
<keyword evidence="3" id="KW-1185">Reference proteome</keyword>
<evidence type="ECO:0000256" key="1">
    <source>
        <dbReference type="SAM" id="Phobius"/>
    </source>
</evidence>
<keyword evidence="1" id="KW-1133">Transmembrane helix</keyword>
<accession>A0A1G7KS20</accession>
<keyword evidence="1" id="KW-0472">Membrane</keyword>
<evidence type="ECO:0000313" key="2">
    <source>
        <dbReference type="EMBL" id="SDF39874.1"/>
    </source>
</evidence>
<dbReference type="AlphaFoldDB" id="A0A1G7KS20"/>
<gene>
    <name evidence="2" type="ORF">SAMN05444167_2282</name>
</gene>
<keyword evidence="1" id="KW-0812">Transmembrane</keyword>
<dbReference type="EMBL" id="LT629690">
    <property type="protein sequence ID" value="SDF39874.1"/>
    <property type="molecule type" value="Genomic_DNA"/>
</dbReference>
<name>A0A1G7KS20_9BACT</name>
<dbReference type="Proteomes" id="UP000182427">
    <property type="component" value="Chromosome I"/>
</dbReference>
<protein>
    <submittedName>
        <fullName evidence="2">Uncharacterized protein</fullName>
    </submittedName>
</protein>
<reference evidence="2 3" key="1">
    <citation type="submission" date="2016-10" db="EMBL/GenBank/DDBJ databases">
        <authorList>
            <person name="de Groot N.N."/>
        </authorList>
    </citation>
    <scope>NUCLEOTIDE SEQUENCE [LARGE SCALE GENOMIC DNA]</scope>
    <source>
        <strain evidence="2 3">GAS232</strain>
    </source>
</reference>
<feature type="transmembrane region" description="Helical" evidence="1">
    <location>
        <begin position="27"/>
        <end position="46"/>
    </location>
</feature>